<feature type="transmembrane region" description="Helical" evidence="10">
    <location>
        <begin position="92"/>
        <end position="113"/>
    </location>
</feature>
<comment type="subcellular location">
    <subcellularLocation>
        <location evidence="2">Cell membrane</location>
        <topology evidence="2">Multi-pass membrane protein</topology>
    </subcellularLocation>
</comment>
<evidence type="ECO:0000259" key="11">
    <source>
        <dbReference type="Pfam" id="PF01011"/>
    </source>
</evidence>
<dbReference type="PROSITE" id="PS00363">
    <property type="entry name" value="BACTERIAL_PQQ_1"/>
    <property type="match status" value="1"/>
</dbReference>
<evidence type="ECO:0000256" key="10">
    <source>
        <dbReference type="SAM" id="Phobius"/>
    </source>
</evidence>
<dbReference type="InterPro" id="IPR011047">
    <property type="entry name" value="Quinoprotein_ADH-like_sf"/>
</dbReference>
<feature type="transmembrane region" description="Helical" evidence="10">
    <location>
        <begin position="125"/>
        <end position="145"/>
    </location>
</feature>
<comment type="caution">
    <text evidence="12">The sequence shown here is derived from an EMBL/GenBank/DDBJ whole genome shotgun (WGS) entry which is preliminary data.</text>
</comment>
<protein>
    <submittedName>
        <fullName evidence="12">Membrane-bound PQQ-dependent dehydrogenase, glucose/quinate/shikimate family</fullName>
    </submittedName>
</protein>
<reference evidence="12 13" key="1">
    <citation type="submission" date="2017-02" db="EMBL/GenBank/DDBJ databases">
        <title>Whole genome shotgun sequence of Pantoea agglomerans strain AS1 isolated from a cycad, Zamia floridana in Central Florida, USA.</title>
        <authorList>
            <person name="Lata P."/>
            <person name="Govindarajan S."/>
            <person name="Qi F."/>
            <person name="Li J.-L."/>
            <person name="Maurya S.K."/>
            <person name="Sahoo M.K."/>
        </authorList>
    </citation>
    <scope>NUCLEOTIDE SEQUENCE [LARGE SCALE GENOMIC DNA]</scope>
    <source>
        <strain evidence="12 13">AS1</strain>
    </source>
</reference>
<evidence type="ECO:0000256" key="3">
    <source>
        <dbReference type="ARBA" id="ARBA00008156"/>
    </source>
</evidence>
<keyword evidence="4" id="KW-1003">Cell membrane</keyword>
<name>A0A1V9DAB3_9GAMM</name>
<keyword evidence="5 10" id="KW-0812">Transmembrane</keyword>
<keyword evidence="9 10" id="KW-0472">Membrane</keyword>
<dbReference type="AlphaFoldDB" id="A0A1V9DAB3"/>
<accession>A0A1V9DAB3</accession>
<dbReference type="CDD" id="cd10280">
    <property type="entry name" value="PQQ_mGDH"/>
    <property type="match status" value="1"/>
</dbReference>
<dbReference type="Proteomes" id="UP000192769">
    <property type="component" value="Unassembled WGS sequence"/>
</dbReference>
<evidence type="ECO:0000256" key="1">
    <source>
        <dbReference type="ARBA" id="ARBA00001931"/>
    </source>
</evidence>
<dbReference type="NCBIfam" id="TIGR03074">
    <property type="entry name" value="PQQ_membr_DH"/>
    <property type="match status" value="1"/>
</dbReference>
<dbReference type="PANTHER" id="PTHR32303">
    <property type="entry name" value="QUINOPROTEIN ALCOHOL DEHYDROGENASE (CYTOCHROME C)"/>
    <property type="match status" value="1"/>
</dbReference>
<keyword evidence="7 10" id="KW-1133">Transmembrane helix</keyword>
<dbReference type="PANTHER" id="PTHR32303:SF4">
    <property type="entry name" value="QUINOPROTEIN GLUCOSE DEHYDROGENASE"/>
    <property type="match status" value="1"/>
</dbReference>
<gene>
    <name evidence="12" type="ORF">B2J69_21525</name>
</gene>
<feature type="transmembrane region" description="Helical" evidence="10">
    <location>
        <begin position="12"/>
        <end position="36"/>
    </location>
</feature>
<dbReference type="Pfam" id="PF01011">
    <property type="entry name" value="PQQ"/>
    <property type="match status" value="1"/>
</dbReference>
<dbReference type="GO" id="GO:0005886">
    <property type="term" value="C:plasma membrane"/>
    <property type="evidence" value="ECO:0007669"/>
    <property type="project" value="UniProtKB-SubCell"/>
</dbReference>
<dbReference type="GO" id="GO:0030288">
    <property type="term" value="C:outer membrane-bounded periplasmic space"/>
    <property type="evidence" value="ECO:0007669"/>
    <property type="project" value="InterPro"/>
</dbReference>
<evidence type="ECO:0000256" key="5">
    <source>
        <dbReference type="ARBA" id="ARBA00022692"/>
    </source>
</evidence>
<dbReference type="EMBL" id="MWUE01000033">
    <property type="protein sequence ID" value="OQP30811.1"/>
    <property type="molecule type" value="Genomic_DNA"/>
</dbReference>
<dbReference type="OrthoDB" id="9794322at2"/>
<evidence type="ECO:0000256" key="6">
    <source>
        <dbReference type="ARBA" id="ARBA00022891"/>
    </source>
</evidence>
<dbReference type="SMART" id="SM00564">
    <property type="entry name" value="PQQ"/>
    <property type="match status" value="5"/>
</dbReference>
<evidence type="ECO:0000313" key="12">
    <source>
        <dbReference type="EMBL" id="OQP30811.1"/>
    </source>
</evidence>
<dbReference type="GO" id="GO:0048038">
    <property type="term" value="F:quinone binding"/>
    <property type="evidence" value="ECO:0007669"/>
    <property type="project" value="InterPro"/>
</dbReference>
<keyword evidence="6" id="KW-0634">PQQ</keyword>
<feature type="transmembrane region" description="Helical" evidence="10">
    <location>
        <begin position="69"/>
        <end position="86"/>
    </location>
</feature>
<feature type="transmembrane region" description="Helical" evidence="10">
    <location>
        <begin position="42"/>
        <end position="60"/>
    </location>
</feature>
<dbReference type="InterPro" id="IPR017511">
    <property type="entry name" value="PQQ_mDH"/>
</dbReference>
<dbReference type="InterPro" id="IPR002372">
    <property type="entry name" value="PQQ_rpt_dom"/>
</dbReference>
<evidence type="ECO:0000256" key="8">
    <source>
        <dbReference type="ARBA" id="ARBA00023002"/>
    </source>
</evidence>
<dbReference type="InterPro" id="IPR018391">
    <property type="entry name" value="PQQ_b-propeller_rpt"/>
</dbReference>
<dbReference type="InterPro" id="IPR001479">
    <property type="entry name" value="Quinoprotein_DH_CS"/>
</dbReference>
<keyword evidence="13" id="KW-1185">Reference proteome</keyword>
<dbReference type="GO" id="GO:0008876">
    <property type="term" value="F:quinoprotein glucose dehydrogenase activity"/>
    <property type="evidence" value="ECO:0007669"/>
    <property type="project" value="TreeGrafter"/>
</dbReference>
<comment type="similarity">
    <text evidence="3">Belongs to the bacterial PQQ dehydrogenase family.</text>
</comment>
<organism evidence="12 13">
    <name type="scientific">Pantoea latae</name>
    <dbReference type="NCBI Taxonomy" id="1964541"/>
    <lineage>
        <taxon>Bacteria</taxon>
        <taxon>Pseudomonadati</taxon>
        <taxon>Pseudomonadota</taxon>
        <taxon>Gammaproteobacteria</taxon>
        <taxon>Enterobacterales</taxon>
        <taxon>Erwiniaceae</taxon>
        <taxon>Pantoea</taxon>
    </lineage>
</organism>
<proteinExistence type="inferred from homology"/>
<evidence type="ECO:0000256" key="9">
    <source>
        <dbReference type="ARBA" id="ARBA00023136"/>
    </source>
</evidence>
<comment type="cofactor">
    <cofactor evidence="1">
        <name>pyrroloquinoline quinone</name>
        <dbReference type="ChEBI" id="CHEBI:58442"/>
    </cofactor>
</comment>
<dbReference type="SUPFAM" id="SSF50998">
    <property type="entry name" value="Quinoprotein alcohol dehydrogenase-like"/>
    <property type="match status" value="1"/>
</dbReference>
<feature type="domain" description="Pyrrolo-quinoline quinone repeat" evidence="11">
    <location>
        <begin position="180"/>
        <end position="786"/>
    </location>
</feature>
<evidence type="ECO:0000256" key="2">
    <source>
        <dbReference type="ARBA" id="ARBA00004651"/>
    </source>
</evidence>
<keyword evidence="8" id="KW-0560">Oxidoreductase</keyword>
<evidence type="ECO:0000256" key="4">
    <source>
        <dbReference type="ARBA" id="ARBA00022475"/>
    </source>
</evidence>
<sequence>MPSHSQHRKTTTILRLIVSLLVIISGLALTAGGGYLAALGGSWYYVLAGLLMMVSGVELFRGNYRGTRIFYLILAGTFLWTAWESGLDYWRWVPRLDVVLALAILVVLISPSLRGGISRPASYKLAGSFGAAFLIAVGLAFLPGINFHHYAAVPAPAAATPYGTSFAGLQKSDAPDDKDWPAYGRDAAATRFSPLKQINAQNVSELKVAWQMRTGDLLSHGWGGENTPLKIGSTLYACSVHNRIIAIDAGNGSVKWTYDPVVSEGAIPSHAACRGVSYFEVPADKRDINASSPQACIRRIVYTTIDARMIELDADTGKPCSQFGNNGQIYFNDHLGNLPEGYVASHAAPVIVNDVVITGTDVIDGQSEDEPSGVIRGYNVYTGEAIWAWDATHPDHTAPLTGDEVYPRSSPNVWATAVGDNKLGLVYLPTGNGAPDYMSAQRNPGKRAYSSSVVALNAATGNVVWHFQTVHNDVWDYDLGSQPTLVDYPTSKGKVPALIIPTKQGDIYVLNRATGEPIAGGAEERPVPGGGVEPNDRAKTQPFSLFANVRSHALTARDTWGITPFDQLYCRVQFQKAQYDGIYTAPTADKPYIQYPSYNGGVDWGSISVDPQRGVLIANYSNIAMYNQLVPKHVVEKEGWKTRAEAGEGAQTSEDMNSPQQGADYGVAVNAGWRVPFTRLLCTEPPYGGIRAIDMKSGKTLWESPLGTARENGPFDIKTGLPINIGTPNNGGSVITAGGLVFIAAATDNLFRAIDITSGKVVWSVPLPAGGQTIPVVYEENGKEYVLIHATGHNLMDTPMGDYVIAYALPDVK</sequence>
<dbReference type="Gene3D" id="2.140.10.10">
    <property type="entry name" value="Quinoprotein alcohol dehydrogenase-like superfamily"/>
    <property type="match status" value="2"/>
</dbReference>
<evidence type="ECO:0000313" key="13">
    <source>
        <dbReference type="Proteomes" id="UP000192769"/>
    </source>
</evidence>
<evidence type="ECO:0000256" key="7">
    <source>
        <dbReference type="ARBA" id="ARBA00022989"/>
    </source>
</evidence>